<sequence length="341" mass="37045">MSKGPTISDVATLAGLSKGAVSRYLNNKLVLPAETAARLEAAIQTLGFRRNHFAQRLSHGTSETIGLVVPEISDQFFAELAEGAELEAASANYGLILGIGRNDVSREIDFLRWLDTHMVDGLLFVSNRPDDGQLRDHLNRYRNIVILDEDIPGSHASKVFCDNVQGALYGVRHLISTGHRRIAHVSGPSALMSAGERLSGYRQALEEANLSFDPARVLNGLYSRDYGRQAAVALSAMHPRPDAVFAGSDYIAIGLIEGFLDLGLTVPGDLSILGFDDIAPADMVTPRLTTIRQNAQTMGREGVRQLLATMGHPARPAMEIRTPIALVRRGSVRHRGRNPPI</sequence>
<dbReference type="AlphaFoldDB" id="A0A1B6VL69"/>
<dbReference type="PATRIC" id="fig|38307.3.peg.1804"/>
<evidence type="ECO:0000313" key="7">
    <source>
        <dbReference type="Proteomes" id="UP000077786"/>
    </source>
</evidence>
<dbReference type="PROSITE" id="PS50943">
    <property type="entry name" value="HTH_CROC1"/>
    <property type="match status" value="1"/>
</dbReference>
<dbReference type="InterPro" id="IPR010982">
    <property type="entry name" value="Lambda_DNA-bd_dom_sf"/>
</dbReference>
<keyword evidence="6" id="KW-0575">Peroxidase</keyword>
<dbReference type="Gene3D" id="3.40.50.2300">
    <property type="match status" value="2"/>
</dbReference>
<feature type="domain" description="HTH cro/C1-type" evidence="5">
    <location>
        <begin position="6"/>
        <end position="53"/>
    </location>
</feature>
<dbReference type="SUPFAM" id="SSF53822">
    <property type="entry name" value="Periplasmic binding protein-like I"/>
    <property type="match status" value="1"/>
</dbReference>
<proteinExistence type="predicted"/>
<dbReference type="SMART" id="SM00354">
    <property type="entry name" value="HTH_LACI"/>
    <property type="match status" value="1"/>
</dbReference>
<dbReference type="CDD" id="cd06267">
    <property type="entry name" value="PBP1_LacI_sugar_binding-like"/>
    <property type="match status" value="1"/>
</dbReference>
<reference evidence="6 7" key="1">
    <citation type="submission" date="2016-03" db="EMBL/GenBank/DDBJ databases">
        <title>Draft genome sequence of Gluconobacter cerinus strain CECT 9110.</title>
        <authorList>
            <person name="Sainz F."/>
            <person name="Mas A."/>
            <person name="Torija M.J."/>
        </authorList>
    </citation>
    <scope>NUCLEOTIDE SEQUENCE [LARGE SCALE GENOMIC DNA]</scope>
    <source>
        <strain evidence="6 7">CECT 9110</strain>
    </source>
</reference>
<evidence type="ECO:0000259" key="4">
    <source>
        <dbReference type="PROSITE" id="PS50932"/>
    </source>
</evidence>
<dbReference type="Pfam" id="PF13377">
    <property type="entry name" value="Peripla_BP_3"/>
    <property type="match status" value="1"/>
</dbReference>
<evidence type="ECO:0000256" key="2">
    <source>
        <dbReference type="ARBA" id="ARBA00023125"/>
    </source>
</evidence>
<dbReference type="GO" id="GO:0000976">
    <property type="term" value="F:transcription cis-regulatory region binding"/>
    <property type="evidence" value="ECO:0007669"/>
    <property type="project" value="TreeGrafter"/>
</dbReference>
<keyword evidence="6" id="KW-0560">Oxidoreductase</keyword>
<dbReference type="Proteomes" id="UP000077786">
    <property type="component" value="Unassembled WGS sequence"/>
</dbReference>
<keyword evidence="3" id="KW-0804">Transcription</keyword>
<organism evidence="6 7">
    <name type="scientific">Gluconobacter cerinus</name>
    <dbReference type="NCBI Taxonomy" id="38307"/>
    <lineage>
        <taxon>Bacteria</taxon>
        <taxon>Pseudomonadati</taxon>
        <taxon>Pseudomonadota</taxon>
        <taxon>Alphaproteobacteria</taxon>
        <taxon>Acetobacterales</taxon>
        <taxon>Acetobacteraceae</taxon>
        <taxon>Gluconobacter</taxon>
    </lineage>
</organism>
<dbReference type="GO" id="GO:0004601">
    <property type="term" value="F:peroxidase activity"/>
    <property type="evidence" value="ECO:0007669"/>
    <property type="project" value="UniProtKB-KW"/>
</dbReference>
<dbReference type="PANTHER" id="PTHR30146">
    <property type="entry name" value="LACI-RELATED TRANSCRIPTIONAL REPRESSOR"/>
    <property type="match status" value="1"/>
</dbReference>
<feature type="domain" description="HTH lacI-type" evidence="4">
    <location>
        <begin position="5"/>
        <end position="59"/>
    </location>
</feature>
<dbReference type="InterPro" id="IPR000843">
    <property type="entry name" value="HTH_LacI"/>
</dbReference>
<dbReference type="PROSITE" id="PS50932">
    <property type="entry name" value="HTH_LACI_2"/>
    <property type="match status" value="1"/>
</dbReference>
<dbReference type="InterPro" id="IPR001387">
    <property type="entry name" value="Cro/C1-type_HTH"/>
</dbReference>
<dbReference type="OrthoDB" id="9784962at2"/>
<accession>A0A1B6VL69</accession>
<dbReference type="PANTHER" id="PTHR30146:SF109">
    <property type="entry name" value="HTH-TYPE TRANSCRIPTIONAL REGULATOR GALS"/>
    <property type="match status" value="1"/>
</dbReference>
<evidence type="ECO:0000259" key="5">
    <source>
        <dbReference type="PROSITE" id="PS50943"/>
    </source>
</evidence>
<keyword evidence="1" id="KW-0805">Transcription regulation</keyword>
<gene>
    <name evidence="6" type="ORF">A0123_01749</name>
</gene>
<dbReference type="SUPFAM" id="SSF47413">
    <property type="entry name" value="lambda repressor-like DNA-binding domains"/>
    <property type="match status" value="1"/>
</dbReference>
<dbReference type="InterPro" id="IPR028082">
    <property type="entry name" value="Peripla_BP_I"/>
</dbReference>
<dbReference type="EMBL" id="LUTU01000007">
    <property type="protein sequence ID" value="OAJ67707.1"/>
    <property type="molecule type" value="Genomic_DNA"/>
</dbReference>
<evidence type="ECO:0000256" key="1">
    <source>
        <dbReference type="ARBA" id="ARBA00023015"/>
    </source>
</evidence>
<keyword evidence="2" id="KW-0238">DNA-binding</keyword>
<evidence type="ECO:0000313" key="6">
    <source>
        <dbReference type="EMBL" id="OAJ67707.1"/>
    </source>
</evidence>
<protein>
    <submittedName>
        <fullName evidence="6">Cytochrome C peroxidase</fullName>
    </submittedName>
</protein>
<dbReference type="Gene3D" id="1.10.260.40">
    <property type="entry name" value="lambda repressor-like DNA-binding domains"/>
    <property type="match status" value="1"/>
</dbReference>
<dbReference type="GO" id="GO:0003700">
    <property type="term" value="F:DNA-binding transcription factor activity"/>
    <property type="evidence" value="ECO:0007669"/>
    <property type="project" value="TreeGrafter"/>
</dbReference>
<name>A0A1B6VL69_9PROT</name>
<evidence type="ECO:0000256" key="3">
    <source>
        <dbReference type="ARBA" id="ARBA00023163"/>
    </source>
</evidence>
<dbReference type="CDD" id="cd01392">
    <property type="entry name" value="HTH_LacI"/>
    <property type="match status" value="1"/>
</dbReference>
<dbReference type="InterPro" id="IPR046335">
    <property type="entry name" value="LacI/GalR-like_sensor"/>
</dbReference>
<dbReference type="Pfam" id="PF00356">
    <property type="entry name" value="LacI"/>
    <property type="match status" value="1"/>
</dbReference>
<comment type="caution">
    <text evidence="6">The sequence shown here is derived from an EMBL/GenBank/DDBJ whole genome shotgun (WGS) entry which is preliminary data.</text>
</comment>
<dbReference type="RefSeq" id="WP_064274499.1">
    <property type="nucleotide sequence ID" value="NZ_LUTU01000007.1"/>
</dbReference>